<dbReference type="AlphaFoldDB" id="A0A085TSZ7"/>
<dbReference type="Proteomes" id="UP000028607">
    <property type="component" value="Unassembled WGS sequence"/>
</dbReference>
<protein>
    <submittedName>
        <fullName evidence="1">Uncharacterized protein</fullName>
    </submittedName>
</protein>
<dbReference type="EMBL" id="AQRC01000015">
    <property type="protein sequence ID" value="KFE33844.1"/>
    <property type="molecule type" value="Genomic_DNA"/>
</dbReference>
<accession>A0A085TSZ7</accession>
<evidence type="ECO:0000313" key="2">
    <source>
        <dbReference type="Proteomes" id="UP000028607"/>
    </source>
</evidence>
<gene>
    <name evidence="1" type="ORF">DW2_16490</name>
</gene>
<evidence type="ECO:0000313" key="1">
    <source>
        <dbReference type="EMBL" id="KFE33844.1"/>
    </source>
</evidence>
<reference evidence="1 2" key="2">
    <citation type="journal article" date="2015" name="Antonie Van Leeuwenhoek">
        <title>Thioclava indica sp. nov., isolated from surface seawater of the Indian Ocean.</title>
        <authorList>
            <person name="Liu Y."/>
            <person name="Lai Q."/>
            <person name="Du J."/>
            <person name="Xu H."/>
            <person name="Jiang L."/>
            <person name="Shao Z."/>
        </authorList>
    </citation>
    <scope>NUCLEOTIDE SEQUENCE [LARGE SCALE GENOMIC DNA]</scope>
    <source>
        <strain evidence="1 2">13D2W-2</strain>
    </source>
</reference>
<proteinExistence type="predicted"/>
<sequence>MKTPEGVGLVEDYYDIAPLLVPLLNNPLVAEQVWVDIERAVEQTEKGHTIEAVATYRKMVETLQRSRDMVDLLGPA</sequence>
<reference evidence="2" key="1">
    <citation type="submission" date="2013-04" db="EMBL/GenBank/DDBJ databases">
        <title>Thioclava sp. 13D2W-2 Genome Sequencing.</title>
        <authorList>
            <person name="Lai Q."/>
            <person name="Li G."/>
            <person name="Shao Z."/>
        </authorList>
    </citation>
    <scope>NUCLEOTIDE SEQUENCE [LARGE SCALE GENOMIC DNA]</scope>
    <source>
        <strain evidence="2">13D2W-2</strain>
    </source>
</reference>
<keyword evidence="2" id="KW-1185">Reference proteome</keyword>
<name>A0A085TSZ7_9RHOB</name>
<comment type="caution">
    <text evidence="1">The sequence shown here is derived from an EMBL/GenBank/DDBJ whole genome shotgun (WGS) entry which is preliminary data.</text>
</comment>
<organism evidence="1 2">
    <name type="scientific">Thioclava atlantica</name>
    <dbReference type="NCBI Taxonomy" id="1317124"/>
    <lineage>
        <taxon>Bacteria</taxon>
        <taxon>Pseudomonadati</taxon>
        <taxon>Pseudomonadota</taxon>
        <taxon>Alphaproteobacteria</taxon>
        <taxon>Rhodobacterales</taxon>
        <taxon>Paracoccaceae</taxon>
        <taxon>Thioclava</taxon>
    </lineage>
</organism>